<dbReference type="SUPFAM" id="SSF51445">
    <property type="entry name" value="(Trans)glycosidases"/>
    <property type="match status" value="1"/>
</dbReference>
<dbReference type="Gene3D" id="3.40.50.1700">
    <property type="entry name" value="Glycoside hydrolase family 3 C-terminal domain"/>
    <property type="match status" value="1"/>
</dbReference>
<keyword evidence="11" id="KW-1185">Reference proteome</keyword>
<comment type="similarity">
    <text evidence="2">Belongs to the glycosyl hydrolase 3 family.</text>
</comment>
<dbReference type="InterPro" id="IPR051915">
    <property type="entry name" value="Cellulose_Degrad_GH3"/>
</dbReference>
<comment type="caution">
    <text evidence="10">The sequence shown here is derived from an EMBL/GenBank/DDBJ whole genome shotgun (WGS) entry which is preliminary data.</text>
</comment>
<dbReference type="InterPro" id="IPR002772">
    <property type="entry name" value="Glyco_hydro_3_C"/>
</dbReference>
<feature type="region of interest" description="Disordered" evidence="7">
    <location>
        <begin position="13"/>
        <end position="35"/>
    </location>
</feature>
<feature type="domain" description="Glycoside hydrolase family 3 C-terminal" evidence="9">
    <location>
        <begin position="574"/>
        <end position="702"/>
    </location>
</feature>
<keyword evidence="6" id="KW-0326">Glycosidase</keyword>
<gene>
    <name evidence="10" type="ORF">QIS96_06165</name>
</gene>
<dbReference type="EMBL" id="JASCIQ010000004">
    <property type="protein sequence ID" value="MDI3403410.1"/>
    <property type="molecule type" value="Genomic_DNA"/>
</dbReference>
<keyword evidence="5 10" id="KW-0378">Hydrolase</keyword>
<evidence type="ECO:0000259" key="9">
    <source>
        <dbReference type="Pfam" id="PF01915"/>
    </source>
</evidence>
<organism evidence="10 11">
    <name type="scientific">Streptomyces cavernicola</name>
    <dbReference type="NCBI Taxonomy" id="3043613"/>
    <lineage>
        <taxon>Bacteria</taxon>
        <taxon>Bacillati</taxon>
        <taxon>Actinomycetota</taxon>
        <taxon>Actinomycetes</taxon>
        <taxon>Kitasatosporales</taxon>
        <taxon>Streptomycetaceae</taxon>
        <taxon>Streptomyces</taxon>
    </lineage>
</organism>
<evidence type="ECO:0000256" key="1">
    <source>
        <dbReference type="ARBA" id="ARBA00000448"/>
    </source>
</evidence>
<dbReference type="InterPro" id="IPR036962">
    <property type="entry name" value="Glyco_hydro_3_N_sf"/>
</dbReference>
<dbReference type="PANTHER" id="PTHR30620:SF16">
    <property type="entry name" value="LYSOSOMAL BETA GLUCOSIDASE"/>
    <property type="match status" value="1"/>
</dbReference>
<feature type="domain" description="Glycoside hydrolase family 3 N-terminal" evidence="8">
    <location>
        <begin position="156"/>
        <end position="462"/>
    </location>
</feature>
<dbReference type="PANTHER" id="PTHR30620">
    <property type="entry name" value="PERIPLASMIC BETA-GLUCOSIDASE-RELATED"/>
    <property type="match status" value="1"/>
</dbReference>
<dbReference type="Pfam" id="PF00933">
    <property type="entry name" value="Glyco_hydro_3"/>
    <property type="match status" value="1"/>
</dbReference>
<feature type="compositionally biased region" description="Low complexity" evidence="7">
    <location>
        <begin position="13"/>
        <end position="33"/>
    </location>
</feature>
<sequence>MVPLTLALLGTATAAPGDSSPTGAAAAGPAGSPEVESRVKDIIETGGLRFRDLNDNARLDPYENWRLPTTTRAADLLSRMTLQEKAGMMLISSHYMGTSDNCGDGGGTALLCEHDRWEETNSWDGKPYDKPVLSASGATKGIGERHLRHLIVRDDREAKDLARWTNALQEIAEGSRLGIPVVMASNPRNHLNSDRTFGVSEAGGKFSTWPGELGLAATRDPGLVREFSRIAAREWRAAGIHKGYMYMADTATEPRWTRASDTFGEEPQLAADMIKSIVEGFQGDELSAESVSLTTKHFPGGGAREDGRDPHFSWGKFQPYPNEGSLQRYHLPPFQAAVDAGTTSIMPYYSAPRNEGSAPQLPKKLWQSEDQQFEEVGFAYNGAFLQGLLRDEMGFQGYVNSDTGITTAQPWGVEELSSTERYAKAIKAGTNIFSGEADPKDLIRAVEEGLVKESEIDRSVSFLLTEMFDLGLFEDPYNDPRRAQTIADDPASQAKADAAHRKSVAMLRNEGQALPLTDQDTEDVRLYVEVFTRDDAAEQTAGLAKRIAEHDPSITLVDRPEEATHAFLWARPNLNLRDDTETSRLSVELDEKTGIDVARIRQIQEEVDTNIVGINMTNPWLVGEIDQDADATLATFDVTPEAVVDVIRGRTDPTGKLPVTVPASLDAVDGNAPDVPGYDEGPGYAYVNGSGDAYTFGFGLGYRR</sequence>
<dbReference type="Gene3D" id="3.20.20.300">
    <property type="entry name" value="Glycoside hydrolase, family 3, N-terminal domain"/>
    <property type="match status" value="1"/>
</dbReference>
<evidence type="ECO:0000313" key="11">
    <source>
        <dbReference type="Proteomes" id="UP001223978"/>
    </source>
</evidence>
<dbReference type="Pfam" id="PF01915">
    <property type="entry name" value="Glyco_hydro_3_C"/>
    <property type="match status" value="1"/>
</dbReference>
<dbReference type="InterPro" id="IPR001764">
    <property type="entry name" value="Glyco_hydro_3_N"/>
</dbReference>
<dbReference type="InterPro" id="IPR017853">
    <property type="entry name" value="GH"/>
</dbReference>
<dbReference type="SUPFAM" id="SSF52279">
    <property type="entry name" value="Beta-D-glucan exohydrolase, C-terminal domain"/>
    <property type="match status" value="1"/>
</dbReference>
<evidence type="ECO:0000256" key="4">
    <source>
        <dbReference type="ARBA" id="ARBA00022729"/>
    </source>
</evidence>
<dbReference type="RefSeq" id="WP_282541350.1">
    <property type="nucleotide sequence ID" value="NZ_JASCIQ010000004.1"/>
</dbReference>
<evidence type="ECO:0000313" key="10">
    <source>
        <dbReference type="EMBL" id="MDI3403410.1"/>
    </source>
</evidence>
<dbReference type="InterPro" id="IPR036881">
    <property type="entry name" value="Glyco_hydro_3_C_sf"/>
</dbReference>
<evidence type="ECO:0000256" key="7">
    <source>
        <dbReference type="SAM" id="MobiDB-lite"/>
    </source>
</evidence>
<dbReference type="GO" id="GO:0016787">
    <property type="term" value="F:hydrolase activity"/>
    <property type="evidence" value="ECO:0007669"/>
    <property type="project" value="UniProtKB-KW"/>
</dbReference>
<comment type="catalytic activity">
    <reaction evidence="1">
        <text>Hydrolysis of terminal, non-reducing beta-D-glucosyl residues with release of beta-D-glucose.</text>
        <dbReference type="EC" id="3.2.1.21"/>
    </reaction>
</comment>
<reference evidence="10 11" key="1">
    <citation type="submission" date="2023-05" db="EMBL/GenBank/DDBJ databases">
        <title>Draft genome sequence of Streptomyces sp. B-S-A6 isolated from a cave soil in Thailand.</title>
        <authorList>
            <person name="Chamroensaksri N."/>
            <person name="Muangham S."/>
        </authorList>
    </citation>
    <scope>NUCLEOTIDE SEQUENCE [LARGE SCALE GENOMIC DNA]</scope>
    <source>
        <strain evidence="10 11">B-S-A6</strain>
    </source>
</reference>
<dbReference type="EC" id="3.2.1.21" evidence="3"/>
<dbReference type="Proteomes" id="UP001223978">
    <property type="component" value="Unassembled WGS sequence"/>
</dbReference>
<keyword evidence="4" id="KW-0732">Signal</keyword>
<dbReference type="PRINTS" id="PR00133">
    <property type="entry name" value="GLHYDRLASE3"/>
</dbReference>
<evidence type="ECO:0000256" key="3">
    <source>
        <dbReference type="ARBA" id="ARBA00012744"/>
    </source>
</evidence>
<evidence type="ECO:0000259" key="8">
    <source>
        <dbReference type="Pfam" id="PF00933"/>
    </source>
</evidence>
<accession>A0ABT6S5W2</accession>
<evidence type="ECO:0000256" key="2">
    <source>
        <dbReference type="ARBA" id="ARBA00005336"/>
    </source>
</evidence>
<evidence type="ECO:0000256" key="6">
    <source>
        <dbReference type="ARBA" id="ARBA00023295"/>
    </source>
</evidence>
<evidence type="ECO:0000256" key="5">
    <source>
        <dbReference type="ARBA" id="ARBA00022801"/>
    </source>
</evidence>
<proteinExistence type="inferred from homology"/>
<protein>
    <recommendedName>
        <fullName evidence="3">beta-glucosidase</fullName>
        <ecNumber evidence="3">3.2.1.21</ecNumber>
    </recommendedName>
</protein>
<name>A0ABT6S5W2_9ACTN</name>